<keyword evidence="6" id="KW-0539">Nucleus</keyword>
<evidence type="ECO:0000313" key="10">
    <source>
        <dbReference type="EMBL" id="GKV10740.1"/>
    </source>
</evidence>
<keyword evidence="11" id="KW-1185">Reference proteome</keyword>
<dbReference type="GO" id="GO:0005783">
    <property type="term" value="C:endoplasmic reticulum"/>
    <property type="evidence" value="ECO:0007669"/>
    <property type="project" value="TreeGrafter"/>
</dbReference>
<evidence type="ECO:0000256" key="3">
    <source>
        <dbReference type="ARBA" id="ARBA00022692"/>
    </source>
</evidence>
<evidence type="ECO:0000256" key="8">
    <source>
        <dbReference type="SAM" id="Phobius"/>
    </source>
</evidence>
<dbReference type="GO" id="GO:0003682">
    <property type="term" value="F:chromatin binding"/>
    <property type="evidence" value="ECO:0007669"/>
    <property type="project" value="InterPro"/>
</dbReference>
<dbReference type="InterPro" id="IPR041885">
    <property type="entry name" value="MAN1_winged_helix_dom"/>
</dbReference>
<evidence type="ECO:0000259" key="9">
    <source>
        <dbReference type="Pfam" id="PF09402"/>
    </source>
</evidence>
<comment type="subcellular location">
    <subcellularLocation>
        <location evidence="1">Nucleus inner membrane</location>
    </subcellularLocation>
</comment>
<evidence type="ECO:0000313" key="11">
    <source>
        <dbReference type="Proteomes" id="UP001054252"/>
    </source>
</evidence>
<dbReference type="Pfam" id="PF09402">
    <property type="entry name" value="MSC"/>
    <property type="match status" value="1"/>
</dbReference>
<proteinExistence type="predicted"/>
<gene>
    <name evidence="10" type="ORF">SLEP1_g22061</name>
</gene>
<organism evidence="10 11">
    <name type="scientific">Rubroshorea leprosula</name>
    <dbReference type="NCBI Taxonomy" id="152421"/>
    <lineage>
        <taxon>Eukaryota</taxon>
        <taxon>Viridiplantae</taxon>
        <taxon>Streptophyta</taxon>
        <taxon>Embryophyta</taxon>
        <taxon>Tracheophyta</taxon>
        <taxon>Spermatophyta</taxon>
        <taxon>Magnoliopsida</taxon>
        <taxon>eudicotyledons</taxon>
        <taxon>Gunneridae</taxon>
        <taxon>Pentapetalae</taxon>
        <taxon>rosids</taxon>
        <taxon>malvids</taxon>
        <taxon>Malvales</taxon>
        <taxon>Dipterocarpaceae</taxon>
        <taxon>Rubroshorea</taxon>
    </lineage>
</organism>
<evidence type="ECO:0000256" key="1">
    <source>
        <dbReference type="ARBA" id="ARBA00004540"/>
    </source>
</evidence>
<dbReference type="InterPro" id="IPR044780">
    <property type="entry name" value="Heh2/Src1"/>
</dbReference>
<dbReference type="PANTHER" id="PTHR47808:SF2">
    <property type="entry name" value="LEM DOMAIN-CONTAINING PROTEIN 2"/>
    <property type="match status" value="1"/>
</dbReference>
<accession>A0AAV5JIV2</accession>
<dbReference type="PANTHER" id="PTHR47808">
    <property type="entry name" value="INNER NUCLEAR MEMBRANE PROTEIN HEH2-RELATED"/>
    <property type="match status" value="1"/>
</dbReference>
<dbReference type="GO" id="GO:0005637">
    <property type="term" value="C:nuclear inner membrane"/>
    <property type="evidence" value="ECO:0007669"/>
    <property type="project" value="UniProtKB-SubCell"/>
</dbReference>
<dbReference type="GO" id="GO:0071763">
    <property type="term" value="P:nuclear membrane organization"/>
    <property type="evidence" value="ECO:0007669"/>
    <property type="project" value="TreeGrafter"/>
</dbReference>
<evidence type="ECO:0000256" key="6">
    <source>
        <dbReference type="ARBA" id="ARBA00023242"/>
    </source>
</evidence>
<keyword evidence="3 8" id="KW-0812">Transmembrane</keyword>
<comment type="caution">
    <text evidence="10">The sequence shown here is derived from an EMBL/GenBank/DDBJ whole genome shotgun (WGS) entry which is preliminary data.</text>
</comment>
<keyword evidence="5 8" id="KW-0472">Membrane</keyword>
<dbReference type="AlphaFoldDB" id="A0AAV5JIV2"/>
<evidence type="ECO:0000256" key="4">
    <source>
        <dbReference type="ARBA" id="ARBA00022989"/>
    </source>
</evidence>
<feature type="transmembrane region" description="Helical" evidence="8">
    <location>
        <begin position="38"/>
        <end position="62"/>
    </location>
</feature>
<protein>
    <recommendedName>
        <fullName evidence="9">Man1/Src1-like C-terminal domain-containing protein</fullName>
    </recommendedName>
</protein>
<keyword evidence="4 8" id="KW-1133">Transmembrane helix</keyword>
<feature type="compositionally biased region" description="Basic residues" evidence="7">
    <location>
        <begin position="1"/>
        <end position="13"/>
    </location>
</feature>
<dbReference type="Gene3D" id="1.10.10.1180">
    <property type="entry name" value="MAN1, winged-helix domain"/>
    <property type="match status" value="1"/>
</dbReference>
<evidence type="ECO:0000256" key="5">
    <source>
        <dbReference type="ARBA" id="ARBA00023136"/>
    </source>
</evidence>
<evidence type="ECO:0000256" key="2">
    <source>
        <dbReference type="ARBA" id="ARBA00022553"/>
    </source>
</evidence>
<reference evidence="10 11" key="1">
    <citation type="journal article" date="2021" name="Commun. Biol.">
        <title>The genome of Shorea leprosula (Dipterocarpaceae) highlights the ecological relevance of drought in aseasonal tropical rainforests.</title>
        <authorList>
            <person name="Ng K.K.S."/>
            <person name="Kobayashi M.J."/>
            <person name="Fawcett J.A."/>
            <person name="Hatakeyama M."/>
            <person name="Paape T."/>
            <person name="Ng C.H."/>
            <person name="Ang C.C."/>
            <person name="Tnah L.H."/>
            <person name="Lee C.T."/>
            <person name="Nishiyama T."/>
            <person name="Sese J."/>
            <person name="O'Brien M.J."/>
            <person name="Copetti D."/>
            <person name="Mohd Noor M.I."/>
            <person name="Ong R.C."/>
            <person name="Putra M."/>
            <person name="Sireger I.Z."/>
            <person name="Indrioko S."/>
            <person name="Kosugi Y."/>
            <person name="Izuno A."/>
            <person name="Isagi Y."/>
            <person name="Lee S.L."/>
            <person name="Shimizu K.K."/>
        </authorList>
    </citation>
    <scope>NUCLEOTIDE SEQUENCE [LARGE SCALE GENOMIC DNA]</scope>
    <source>
        <strain evidence="10">214</strain>
    </source>
</reference>
<evidence type="ECO:0000256" key="7">
    <source>
        <dbReference type="SAM" id="MobiDB-lite"/>
    </source>
</evidence>
<dbReference type="GO" id="GO:0034399">
    <property type="term" value="C:nuclear periphery"/>
    <property type="evidence" value="ECO:0007669"/>
    <property type="project" value="TreeGrafter"/>
</dbReference>
<dbReference type="InterPro" id="IPR018996">
    <property type="entry name" value="Man1/Src1-like_C"/>
</dbReference>
<dbReference type="EMBL" id="BPVZ01000032">
    <property type="protein sequence ID" value="GKV10740.1"/>
    <property type="molecule type" value="Genomic_DNA"/>
</dbReference>
<dbReference type="Proteomes" id="UP001054252">
    <property type="component" value="Unassembled WGS sequence"/>
</dbReference>
<feature type="domain" description="Man1/Src1-like C-terminal" evidence="9">
    <location>
        <begin position="83"/>
        <end position="336"/>
    </location>
</feature>
<name>A0AAV5JIV2_9ROSI</name>
<feature type="region of interest" description="Disordered" evidence="7">
    <location>
        <begin position="1"/>
        <end position="22"/>
    </location>
</feature>
<sequence>MSSKLKRPHKPKSHSSPSSSNSLIIEPPKNLFPSREEFLRLLAVVAIASAVAFSCNFLVAFFSSGSKPFCDSNLDSMDSIPDICEPCPSNGECYQGKLKCARGYRRHGKLCVEDGDINETAKKLSDLIENRLCEAYAQFLCHGTGEIWVPQDDIWNDLGGRELMEDFGSDDSIYIYAKQRTMETTGKIMEMRTNSNGTKELKCPDLLAESYKPFTCRIRQWVLEHAFILVPVCLVLVGCAILAWKVHQKHNFSARVEELYCQVCDRLEENALTSKKVNGGCEPWVVASRLRDHLLLPKERKDPLLWKKVEELVQEDSRVDRYPKLVKGESKVVWEWQVEGSLSSSRKKIKGSGNTLKPDDGMNVKSGQVDWTLKAEPEALAF</sequence>
<feature type="transmembrane region" description="Helical" evidence="8">
    <location>
        <begin position="221"/>
        <end position="244"/>
    </location>
</feature>
<keyword evidence="2" id="KW-0597">Phosphoprotein</keyword>